<organism evidence="18 19">
    <name type="scientific">Candidatus Magasanikbacteria bacterium CG10_big_fil_rev_8_21_14_0_10_36_32</name>
    <dbReference type="NCBI Taxonomy" id="1974646"/>
    <lineage>
        <taxon>Bacteria</taxon>
        <taxon>Candidatus Magasanikiibacteriota</taxon>
    </lineage>
</organism>
<dbReference type="Proteomes" id="UP000231426">
    <property type="component" value="Unassembled WGS sequence"/>
</dbReference>
<evidence type="ECO:0000256" key="5">
    <source>
        <dbReference type="ARBA" id="ARBA00016895"/>
    </source>
</evidence>
<dbReference type="PANTHER" id="PTHR36701">
    <property type="entry name" value="EPOXYQUEUOSINE REDUCTASE QUEH"/>
    <property type="match status" value="1"/>
</dbReference>
<evidence type="ECO:0000256" key="4">
    <source>
        <dbReference type="ARBA" id="ARBA00012622"/>
    </source>
</evidence>
<evidence type="ECO:0000256" key="13">
    <source>
        <dbReference type="ARBA" id="ARBA00023157"/>
    </source>
</evidence>
<evidence type="ECO:0000256" key="14">
    <source>
        <dbReference type="ARBA" id="ARBA00023284"/>
    </source>
</evidence>
<evidence type="ECO:0000256" key="7">
    <source>
        <dbReference type="ARBA" id="ARBA00022694"/>
    </source>
</evidence>
<evidence type="ECO:0000256" key="11">
    <source>
        <dbReference type="ARBA" id="ARBA00023004"/>
    </source>
</evidence>
<dbReference type="GO" id="GO:0016787">
    <property type="term" value="F:hydrolase activity"/>
    <property type="evidence" value="ECO:0007669"/>
    <property type="project" value="UniProtKB-KW"/>
</dbReference>
<gene>
    <name evidence="17" type="primary">queH</name>
    <name evidence="18" type="ORF">COU29_03910</name>
</gene>
<name>A0A2M6W5P7_9BACT</name>
<keyword evidence="8 17" id="KW-0479">Metal-binding</keyword>
<evidence type="ECO:0000256" key="15">
    <source>
        <dbReference type="ARBA" id="ARBA00031446"/>
    </source>
</evidence>
<protein>
    <recommendedName>
        <fullName evidence="5 17">Epoxyqueuosine reductase QueH</fullName>
        <ecNumber evidence="4 17">1.17.99.6</ecNumber>
    </recommendedName>
    <alternativeName>
        <fullName evidence="15 17">Queuosine biosynthesis protein QueH</fullName>
    </alternativeName>
</protein>
<comment type="function">
    <text evidence="1 17">Catalyzes the conversion of epoxyqueuosine (oQ) to queuosine (Q), which is a hypermodified base found in the wobble positions of tRNA(Asp), tRNA(Asn), tRNA(His) and tRNA(Tyr).</text>
</comment>
<dbReference type="SUPFAM" id="SSF52402">
    <property type="entry name" value="Adenine nucleotide alpha hydrolases-like"/>
    <property type="match status" value="1"/>
</dbReference>
<evidence type="ECO:0000313" key="18">
    <source>
        <dbReference type="EMBL" id="PIT88129.1"/>
    </source>
</evidence>
<feature type="binding site" evidence="17">
    <location>
        <position position="9"/>
    </location>
    <ligand>
        <name>[4Fe-4S] cluster</name>
        <dbReference type="ChEBI" id="CHEBI:49883"/>
    </ligand>
</feature>
<keyword evidence="18" id="KW-0378">Hydrolase</keyword>
<evidence type="ECO:0000256" key="1">
    <source>
        <dbReference type="ARBA" id="ARBA00002268"/>
    </source>
</evidence>
<dbReference type="UniPathway" id="UPA00392"/>
<dbReference type="EMBL" id="PFBV01000005">
    <property type="protein sequence ID" value="PIT88129.1"/>
    <property type="molecule type" value="Genomic_DNA"/>
</dbReference>
<keyword evidence="6 17" id="KW-0004">4Fe-4S</keyword>
<feature type="disulfide bond" description="Redox-active" evidence="17">
    <location>
        <begin position="169"/>
        <end position="171"/>
    </location>
</feature>
<dbReference type="InterPro" id="IPR003828">
    <property type="entry name" value="QueH"/>
</dbReference>
<keyword evidence="14 17" id="KW-0676">Redox-active center</keyword>
<keyword evidence="10 17" id="KW-0560">Oxidoreductase</keyword>
<comment type="catalytic activity">
    <reaction evidence="16 17">
        <text>epoxyqueuosine(34) in tRNA + AH2 = queuosine(34) in tRNA + A + H2O</text>
        <dbReference type="Rhea" id="RHEA:32159"/>
        <dbReference type="Rhea" id="RHEA-COMP:18571"/>
        <dbReference type="Rhea" id="RHEA-COMP:18582"/>
        <dbReference type="ChEBI" id="CHEBI:13193"/>
        <dbReference type="ChEBI" id="CHEBI:15377"/>
        <dbReference type="ChEBI" id="CHEBI:17499"/>
        <dbReference type="ChEBI" id="CHEBI:194431"/>
        <dbReference type="ChEBI" id="CHEBI:194443"/>
        <dbReference type="EC" id="1.17.99.6"/>
    </reaction>
</comment>
<dbReference type="GO" id="GO:0008616">
    <property type="term" value="P:tRNA queuosine(34) biosynthetic process"/>
    <property type="evidence" value="ECO:0007669"/>
    <property type="project" value="UniProtKB-UniRule"/>
</dbReference>
<evidence type="ECO:0000256" key="3">
    <source>
        <dbReference type="ARBA" id="ARBA00008207"/>
    </source>
</evidence>
<dbReference type="Pfam" id="PF02677">
    <property type="entry name" value="QueH"/>
    <property type="match status" value="1"/>
</dbReference>
<comment type="similarity">
    <text evidence="3 17">Belongs to the QueH family.</text>
</comment>
<dbReference type="PANTHER" id="PTHR36701:SF1">
    <property type="entry name" value="EPOXYQUEUOSINE REDUCTASE QUEH"/>
    <property type="match status" value="1"/>
</dbReference>
<accession>A0A2M6W5P7</accession>
<dbReference type="AlphaFoldDB" id="A0A2M6W5P7"/>
<keyword evidence="9 17" id="KW-0671">Queuosine biosynthesis</keyword>
<evidence type="ECO:0000256" key="12">
    <source>
        <dbReference type="ARBA" id="ARBA00023014"/>
    </source>
</evidence>
<dbReference type="HAMAP" id="MF_02089">
    <property type="entry name" value="QueH"/>
    <property type="match status" value="1"/>
</dbReference>
<dbReference type="GO" id="GO:0052693">
    <property type="term" value="F:epoxyqueuosine reductase activity"/>
    <property type="evidence" value="ECO:0007669"/>
    <property type="project" value="UniProtKB-UniRule"/>
</dbReference>
<feature type="binding site" evidence="17">
    <location>
        <position position="90"/>
    </location>
    <ligand>
        <name>[4Fe-4S] cluster</name>
        <dbReference type="ChEBI" id="CHEBI:49883"/>
    </ligand>
</feature>
<keyword evidence="7 17" id="KW-0819">tRNA processing</keyword>
<comment type="caution">
    <text evidence="18">The sequence shown here is derived from an EMBL/GenBank/DDBJ whole genome shotgun (WGS) entry which is preliminary data.</text>
</comment>
<evidence type="ECO:0000256" key="10">
    <source>
        <dbReference type="ARBA" id="ARBA00023002"/>
    </source>
</evidence>
<proteinExistence type="inferred from homology"/>
<evidence type="ECO:0000256" key="17">
    <source>
        <dbReference type="HAMAP-Rule" id="MF_02089"/>
    </source>
</evidence>
<keyword evidence="11 17" id="KW-0408">Iron</keyword>
<sequence>MKKLLLHTCCAPCSIAIIDEMKNQFQLTVFFYNPNIFPEDEYLKRKAEVIKICQEWGVSMIDMDYETDKWNQSVIGLETEPESGVRCLTCFQFRLTRTAEYAKQNNFGYFATSLTMGRNKKAEVINPIGLALAEKLGVIFYAEDWKKNGRQEKGRQLTVEKKIYRQSYCGCLFSIK</sequence>
<evidence type="ECO:0000313" key="19">
    <source>
        <dbReference type="Proteomes" id="UP000231426"/>
    </source>
</evidence>
<reference evidence="19" key="1">
    <citation type="submission" date="2017-09" db="EMBL/GenBank/DDBJ databases">
        <title>Depth-based differentiation of microbial function through sediment-hosted aquifers and enrichment of novel symbionts in the deep terrestrial subsurface.</title>
        <authorList>
            <person name="Probst A.J."/>
            <person name="Ladd B."/>
            <person name="Jarett J.K."/>
            <person name="Geller-Mcgrath D.E."/>
            <person name="Sieber C.M.K."/>
            <person name="Emerson J.B."/>
            <person name="Anantharaman K."/>
            <person name="Thomas B.C."/>
            <person name="Malmstrom R."/>
            <person name="Stieglmeier M."/>
            <person name="Klingl A."/>
            <person name="Woyke T."/>
            <person name="Ryan C.M."/>
            <person name="Banfield J.F."/>
        </authorList>
    </citation>
    <scope>NUCLEOTIDE SEQUENCE [LARGE SCALE GENOMIC DNA]</scope>
</reference>
<dbReference type="GO" id="GO:0046872">
    <property type="term" value="F:metal ion binding"/>
    <property type="evidence" value="ECO:0007669"/>
    <property type="project" value="UniProtKB-KW"/>
</dbReference>
<keyword evidence="13 17" id="KW-1015">Disulfide bond</keyword>
<evidence type="ECO:0000256" key="9">
    <source>
        <dbReference type="ARBA" id="ARBA00022785"/>
    </source>
</evidence>
<keyword evidence="12 17" id="KW-0411">Iron-sulfur</keyword>
<evidence type="ECO:0000256" key="8">
    <source>
        <dbReference type="ARBA" id="ARBA00022723"/>
    </source>
</evidence>
<feature type="binding site" evidence="17">
    <location>
        <position position="87"/>
    </location>
    <ligand>
        <name>[4Fe-4S] cluster</name>
        <dbReference type="ChEBI" id="CHEBI:49883"/>
    </ligand>
</feature>
<comment type="pathway">
    <text evidence="2 17">tRNA modification; tRNA-queuosine biosynthesis.</text>
</comment>
<dbReference type="EC" id="1.17.99.6" evidence="4 17"/>
<evidence type="ECO:0000256" key="6">
    <source>
        <dbReference type="ARBA" id="ARBA00022485"/>
    </source>
</evidence>
<evidence type="ECO:0000256" key="16">
    <source>
        <dbReference type="ARBA" id="ARBA00047415"/>
    </source>
</evidence>
<dbReference type="GO" id="GO:0051539">
    <property type="term" value="F:4 iron, 4 sulfur cluster binding"/>
    <property type="evidence" value="ECO:0007669"/>
    <property type="project" value="UniProtKB-UniRule"/>
</dbReference>
<evidence type="ECO:0000256" key="2">
    <source>
        <dbReference type="ARBA" id="ARBA00004691"/>
    </source>
</evidence>
<feature type="binding site" evidence="17">
    <location>
        <position position="10"/>
    </location>
    <ligand>
        <name>[4Fe-4S] cluster</name>
        <dbReference type="ChEBI" id="CHEBI:49883"/>
    </ligand>
</feature>